<evidence type="ECO:0000313" key="2">
    <source>
        <dbReference type="EMBL" id="EFA76019.1"/>
    </source>
</evidence>
<dbReference type="PANTHER" id="PTHR31648">
    <property type="entry name" value="TRANSMEMBRANE PROTEIN-RELATED"/>
    <property type="match status" value="1"/>
</dbReference>
<dbReference type="InterPro" id="IPR040310">
    <property type="entry name" value="DDB_G0292248"/>
</dbReference>
<comment type="caution">
    <text evidence="2">The sequence shown here is derived from an EMBL/GenBank/DDBJ whole genome shotgun (WGS) entry which is preliminary data.</text>
</comment>
<dbReference type="Pfam" id="PF25544">
    <property type="entry name" value="Ependymin_amoebozoa"/>
    <property type="match status" value="1"/>
</dbReference>
<keyword evidence="3" id="KW-1185">Reference proteome</keyword>
<dbReference type="OMA" id="YENEQMF"/>
<dbReference type="Proteomes" id="UP000001396">
    <property type="component" value="Unassembled WGS sequence"/>
</dbReference>
<dbReference type="RefSeq" id="XP_020428153.1">
    <property type="nucleotide sequence ID" value="XM_020581366.1"/>
</dbReference>
<evidence type="ECO:0000256" key="1">
    <source>
        <dbReference type="SAM" id="SignalP"/>
    </source>
</evidence>
<feature type="signal peptide" evidence="1">
    <location>
        <begin position="1"/>
        <end position="16"/>
    </location>
</feature>
<dbReference type="EMBL" id="ADBJ01000050">
    <property type="protein sequence ID" value="EFA76019.1"/>
    <property type="molecule type" value="Genomic_DNA"/>
</dbReference>
<gene>
    <name evidence="2" type="ORF">PPL_10598</name>
</gene>
<dbReference type="GeneID" id="31366067"/>
<keyword evidence="1" id="KW-0732">Signal</keyword>
<reference evidence="2 3" key="1">
    <citation type="journal article" date="2011" name="Genome Res.">
        <title>Phylogeny-wide analysis of social amoeba genomes highlights ancient origins for complex intercellular communication.</title>
        <authorList>
            <person name="Heidel A.J."/>
            <person name="Lawal H.M."/>
            <person name="Felder M."/>
            <person name="Schilde C."/>
            <person name="Helps N.R."/>
            <person name="Tunggal B."/>
            <person name="Rivero F."/>
            <person name="John U."/>
            <person name="Schleicher M."/>
            <person name="Eichinger L."/>
            <person name="Platzer M."/>
            <person name="Noegel A.A."/>
            <person name="Schaap P."/>
            <person name="Gloeckner G."/>
        </authorList>
    </citation>
    <scope>NUCLEOTIDE SEQUENCE [LARGE SCALE GENOMIC DNA]</scope>
    <source>
        <strain evidence="3">ATCC 26659 / Pp 5 / PN500</strain>
    </source>
</reference>
<dbReference type="AlphaFoldDB" id="D3BRI7"/>
<dbReference type="FunCoup" id="D3BRI7">
    <property type="interactions" value="805"/>
</dbReference>
<feature type="chain" id="PRO_5003042709" evidence="1">
    <location>
        <begin position="17"/>
        <end position="218"/>
    </location>
</feature>
<evidence type="ECO:0000313" key="3">
    <source>
        <dbReference type="Proteomes" id="UP000001396"/>
    </source>
</evidence>
<sequence length="218" mass="24271">MKFLIALIFLVTCASARRMPYHCSNTNGYTSNFEATAFNTLDPNSNYPPMSFFEAGNTTTDFVGQRTFTTYVLVVEGQEPSFGSIWEFGQTNEGYILDNGVCVKVSLDYPVPSALPLGDLIGTTKIGQFPVQIFNAALVSYNTNQTYLYDPLSCSLVSSTIRNSDLTNPGFTVMNFYNFENSFTESWFDLPSECSSQSVISLPNFVAPKHTNILKKFF</sequence>
<accession>D3BRI7</accession>
<dbReference type="InParanoid" id="D3BRI7"/>
<organism evidence="2 3">
    <name type="scientific">Heterostelium pallidum (strain ATCC 26659 / Pp 5 / PN500)</name>
    <name type="common">Cellular slime mold</name>
    <name type="synonym">Polysphondylium pallidum</name>
    <dbReference type="NCBI Taxonomy" id="670386"/>
    <lineage>
        <taxon>Eukaryota</taxon>
        <taxon>Amoebozoa</taxon>
        <taxon>Evosea</taxon>
        <taxon>Eumycetozoa</taxon>
        <taxon>Dictyostelia</taxon>
        <taxon>Acytosteliales</taxon>
        <taxon>Acytosteliaceae</taxon>
        <taxon>Heterostelium</taxon>
    </lineage>
</organism>
<name>D3BRI7_HETP5</name>
<proteinExistence type="predicted"/>
<protein>
    <submittedName>
        <fullName evidence="2">Uncharacterized protein</fullName>
    </submittedName>
</protein>